<dbReference type="InterPro" id="IPR018968">
    <property type="entry name" value="Phasin"/>
</dbReference>
<dbReference type="NCBIfam" id="TIGR01841">
    <property type="entry name" value="phasin"/>
    <property type="match status" value="1"/>
</dbReference>
<sequence>MKAAPAAAKAVAEKTATKATEAVKPVAETVAKAAPVAAKAPVVAAKAATKAVEAGADTVKKTNDAVADAAVSSVKAAAKAAETTSSTVTDATTKAVAAAETAKAEAQPPVTAPIVTSPVETPAAAEAADRLKGLFPMATAPAFFTEFNDRAKTAFEKSSKVGEELVEFSKGNVEALVASARVAAKGSEALAQEAAEYGKKSFETATTAFKGFAAVKSPTELFQLQSDYAKTSFDSAVAEASKLSEGMLKLMGDMFQPLSSRYAVATEKFKATAL</sequence>
<dbReference type="Proteomes" id="UP001220395">
    <property type="component" value="Chromosome"/>
</dbReference>
<name>A0ABY7TNX3_9SPHN</name>
<dbReference type="InterPro" id="IPR010127">
    <property type="entry name" value="Phasin_subfam-1"/>
</dbReference>
<reference evidence="2 3" key="1">
    <citation type="submission" date="2023-02" db="EMBL/GenBank/DDBJ databases">
        <title>Genome sequence of Sphingomonas naphthae.</title>
        <authorList>
            <person name="Kim S."/>
            <person name="Heo J."/>
            <person name="Kwon S.-W."/>
        </authorList>
    </citation>
    <scope>NUCLEOTIDE SEQUENCE [LARGE SCALE GENOMIC DNA]</scope>
    <source>
        <strain evidence="2 3">KACC 18716</strain>
    </source>
</reference>
<protein>
    <submittedName>
        <fullName evidence="2">Phasin family protein</fullName>
    </submittedName>
</protein>
<evidence type="ECO:0000259" key="1">
    <source>
        <dbReference type="Pfam" id="PF09361"/>
    </source>
</evidence>
<dbReference type="Pfam" id="PF09361">
    <property type="entry name" value="Phasin_2"/>
    <property type="match status" value="1"/>
</dbReference>
<gene>
    <name evidence="2" type="ORF">PQ455_02365</name>
</gene>
<evidence type="ECO:0000313" key="3">
    <source>
        <dbReference type="Proteomes" id="UP001220395"/>
    </source>
</evidence>
<proteinExistence type="predicted"/>
<accession>A0ABY7TNX3</accession>
<evidence type="ECO:0000313" key="2">
    <source>
        <dbReference type="EMBL" id="WCT74095.1"/>
    </source>
</evidence>
<keyword evidence="3" id="KW-1185">Reference proteome</keyword>
<dbReference type="EMBL" id="CP117411">
    <property type="protein sequence ID" value="WCT74095.1"/>
    <property type="molecule type" value="Genomic_DNA"/>
</dbReference>
<organism evidence="2 3">
    <name type="scientific">Sphingomonas naphthae</name>
    <dbReference type="NCBI Taxonomy" id="1813468"/>
    <lineage>
        <taxon>Bacteria</taxon>
        <taxon>Pseudomonadati</taxon>
        <taxon>Pseudomonadota</taxon>
        <taxon>Alphaproteobacteria</taxon>
        <taxon>Sphingomonadales</taxon>
        <taxon>Sphingomonadaceae</taxon>
        <taxon>Sphingomonas</taxon>
    </lineage>
</organism>
<dbReference type="RefSeq" id="WP_273688854.1">
    <property type="nucleotide sequence ID" value="NZ_CP117411.1"/>
</dbReference>
<feature type="domain" description="Phasin" evidence="1">
    <location>
        <begin position="163"/>
        <end position="261"/>
    </location>
</feature>